<keyword evidence="2" id="KW-1185">Reference proteome</keyword>
<evidence type="ECO:0000313" key="2">
    <source>
        <dbReference type="Proteomes" id="UP000006281"/>
    </source>
</evidence>
<dbReference type="OrthoDB" id="2596042at2"/>
<dbReference type="EMBL" id="HE804045">
    <property type="protein sequence ID" value="CCH28495.1"/>
    <property type="molecule type" value="Genomic_DNA"/>
</dbReference>
<dbReference type="Gene3D" id="2.60.120.10">
    <property type="entry name" value="Jelly Rolls"/>
    <property type="match status" value="1"/>
</dbReference>
<dbReference type="RefSeq" id="WP_015098608.1">
    <property type="nucleotide sequence ID" value="NC_019673.1"/>
</dbReference>
<organism evidence="1 2">
    <name type="scientific">Saccharothrix espanaensis (strain ATCC 51144 / DSM 44229 / JCM 9112 / NBRC 15066 / NRRL 15764)</name>
    <dbReference type="NCBI Taxonomy" id="1179773"/>
    <lineage>
        <taxon>Bacteria</taxon>
        <taxon>Bacillati</taxon>
        <taxon>Actinomycetota</taxon>
        <taxon>Actinomycetes</taxon>
        <taxon>Pseudonocardiales</taxon>
        <taxon>Pseudonocardiaceae</taxon>
        <taxon>Saccharothrix</taxon>
    </lineage>
</organism>
<evidence type="ECO:0008006" key="3">
    <source>
        <dbReference type="Google" id="ProtNLM"/>
    </source>
</evidence>
<evidence type="ECO:0000313" key="1">
    <source>
        <dbReference type="EMBL" id="CCH28495.1"/>
    </source>
</evidence>
<proteinExistence type="predicted"/>
<dbReference type="Proteomes" id="UP000006281">
    <property type="component" value="Chromosome"/>
</dbReference>
<dbReference type="PATRIC" id="fig|1179773.3.peg.1175"/>
<name>K0JPC8_SACES</name>
<reference evidence="1 2" key="1">
    <citation type="journal article" date="2012" name="BMC Genomics">
        <title>Complete genome sequence of Saccharothrix espanaensis DSM 44229T and comparison to the other completely sequenced Pseudonocardiaceae.</title>
        <authorList>
            <person name="Strobel T."/>
            <person name="Al-Dilaimi A."/>
            <person name="Blom J."/>
            <person name="Gessner A."/>
            <person name="Kalinowski J."/>
            <person name="Luzhetska M."/>
            <person name="Puhler A."/>
            <person name="Szczepanowski R."/>
            <person name="Bechthold A."/>
            <person name="Ruckert C."/>
        </authorList>
    </citation>
    <scope>NUCLEOTIDE SEQUENCE [LARGE SCALE GENOMIC DNA]</scope>
    <source>
        <strain evidence="2">ATCC 51144 / DSM 44229 / JCM 9112 / NBRC 15066 / NRRL 15764</strain>
    </source>
</reference>
<sequence length="228" mass="25532">MELSREIAGFVAAHRAGDDHALHDCVRRVAHPRFLDRVLARASAGELPDHAYRHPNGFLKIVLLAGEEFRLRLHVWRPAPGSAPTAENVHDHRWDFASAILVGGYRFQQYRPDERGEEFEGFRYHGHRGSSSYSLEPTGPARLRCGFDAELTAGSSYFLASDVLHRVLNPVDRTTVTVILQGPHKDEPVRVYATGPIESGDEVALDPLPRDQVVRELALVRDLVARPH</sequence>
<dbReference type="AlphaFoldDB" id="K0JPC8"/>
<dbReference type="KEGG" id="sesp:BN6_11690"/>
<dbReference type="BioCyc" id="SESP1179773:BN6_RS05750-MONOMER"/>
<accession>K0JPC8</accession>
<dbReference type="InterPro" id="IPR014710">
    <property type="entry name" value="RmlC-like_jellyroll"/>
</dbReference>
<gene>
    <name evidence="1" type="ordered locus">BN6_11690</name>
</gene>
<dbReference type="InterPro" id="IPR011051">
    <property type="entry name" value="RmlC_Cupin_sf"/>
</dbReference>
<dbReference type="SUPFAM" id="SSF51182">
    <property type="entry name" value="RmlC-like cupins"/>
    <property type="match status" value="1"/>
</dbReference>
<dbReference type="STRING" id="1179773.BN6_11690"/>
<protein>
    <recommendedName>
        <fullName evidence="3">Cysteine dioxygenase type I</fullName>
    </recommendedName>
</protein>
<dbReference type="eggNOG" id="ENOG5032WDM">
    <property type="taxonomic scope" value="Bacteria"/>
</dbReference>
<dbReference type="HOGENOM" id="CLU_1145298_0_0_11"/>